<dbReference type="EMBL" id="LNIX01000026">
    <property type="protein sequence ID" value="OXA42524.1"/>
    <property type="molecule type" value="Genomic_DNA"/>
</dbReference>
<keyword evidence="3" id="KW-1185">Reference proteome</keyword>
<proteinExistence type="predicted"/>
<dbReference type="AlphaFoldDB" id="A0A226DCG8"/>
<feature type="chain" id="PRO_5012013868" evidence="1">
    <location>
        <begin position="18"/>
        <end position="197"/>
    </location>
</feature>
<dbReference type="Proteomes" id="UP000198287">
    <property type="component" value="Unassembled WGS sequence"/>
</dbReference>
<organism evidence="2 3">
    <name type="scientific">Folsomia candida</name>
    <name type="common">Springtail</name>
    <dbReference type="NCBI Taxonomy" id="158441"/>
    <lineage>
        <taxon>Eukaryota</taxon>
        <taxon>Metazoa</taxon>
        <taxon>Ecdysozoa</taxon>
        <taxon>Arthropoda</taxon>
        <taxon>Hexapoda</taxon>
        <taxon>Collembola</taxon>
        <taxon>Entomobryomorpha</taxon>
        <taxon>Isotomoidea</taxon>
        <taxon>Isotomidae</taxon>
        <taxon>Proisotominae</taxon>
        <taxon>Folsomia</taxon>
    </lineage>
</organism>
<keyword evidence="1" id="KW-0732">Signal</keyword>
<reference evidence="2 3" key="1">
    <citation type="submission" date="2015-12" db="EMBL/GenBank/DDBJ databases">
        <title>The genome of Folsomia candida.</title>
        <authorList>
            <person name="Faddeeva A."/>
            <person name="Derks M.F."/>
            <person name="Anvar Y."/>
            <person name="Smit S."/>
            <person name="Van Straalen N."/>
            <person name="Roelofs D."/>
        </authorList>
    </citation>
    <scope>NUCLEOTIDE SEQUENCE [LARGE SCALE GENOMIC DNA]</scope>
    <source>
        <strain evidence="2 3">VU population</strain>
        <tissue evidence="2">Whole body</tissue>
    </source>
</reference>
<comment type="caution">
    <text evidence="2">The sequence shown here is derived from an EMBL/GenBank/DDBJ whole genome shotgun (WGS) entry which is preliminary data.</text>
</comment>
<accession>A0A226DCG8</accession>
<feature type="signal peptide" evidence="1">
    <location>
        <begin position="1"/>
        <end position="17"/>
    </location>
</feature>
<gene>
    <name evidence="2" type="ORF">Fcan01_22912</name>
</gene>
<evidence type="ECO:0000313" key="3">
    <source>
        <dbReference type="Proteomes" id="UP000198287"/>
    </source>
</evidence>
<evidence type="ECO:0000313" key="2">
    <source>
        <dbReference type="EMBL" id="OXA42524.1"/>
    </source>
</evidence>
<evidence type="ECO:0000256" key="1">
    <source>
        <dbReference type="SAM" id="SignalP"/>
    </source>
</evidence>
<name>A0A226DCG8_FOLCA</name>
<sequence length="197" mass="21779">MSLRLFAFVTILSVALGYVQEWTFYTEPNSGGNAFRFRTREPDLTQHQFFLRDVKSYCYQGYWSGFNDTNFVTTQTLVVISDSVVCINSTLPSSMSLKHLGPLETTTTSISIFNGTSHSDLGGIERTFTGLAANNFGFLPKYLVLTGGSSWTAFDGNDFSGNATCYSSSRWVDGIYPRTPIRSVVQGCAAKFDKGEI</sequence>
<protein>
    <submittedName>
        <fullName evidence="2">Uncharacterized protein</fullName>
    </submittedName>
</protein>